<dbReference type="InterPro" id="IPR003594">
    <property type="entry name" value="HATPase_dom"/>
</dbReference>
<dbReference type="InterPro" id="IPR036890">
    <property type="entry name" value="HATPase_C_sf"/>
</dbReference>
<accession>A0A1H3SLV7</accession>
<sequence length="870" mass="100689">MGDIQKLHFKTNVQLKSIIGKDLINDDNIAILELVKNSFDADAKNVTVTYLNLKDNDDKINKTFSDKTSRLIIQDNGLGMDLDGIQDRWLNIAYSEKKANKTQHKRRMAGAKGVGRFSCDRLGEYLNLYAKTKKDSEYVKLKIDWKLFEIEDEKKEIQSIPLQSQSLTKTELAKCGIEPFEQGVLLEVIKLRSSWAYPIKDKNGIITKWDTEKFVDLKKYLEKLINPNQAFESDDFGIFIDAPEFTNENNNREAHEKFIGKVQNRIFDKLDFKSTSIETKTIENGEVIYTELKDKGETVFWIKEKNPYYPFVKNVKTSLYYLNPYAKAFFTKQTGIQSVNYGSVFLFINGFRISPYGEVGNDWLGLDQRKAQGTRRYLGLRDIIGQIEILDEQNDFQIVSSREGIVRNDNFKNLTNSERNDSYFYKSLRRLERYVVEGLNWDSSIYDSQDKEDAKILKEIESKIVSGDIFEDDLEFREDYKTKQRRIYSAIHSIISAKTNDVIELYINEKLITQKIEEEKEKSEREFQQLIEDFDNKKIDSETLSRILQRKAEQNADLEKQINEFEKYNTNDVTSKAILELQNYKKTVEEQTVLILQLQFQLDNLKGEKAKAEKTANTYKEKAEKAETNFNIEKEKNLYLLATRRTLSPDADGLIHTIKINNIEVRDGLDNIIDDLTEDDFEVEDLIKKLGFLKLNAERSLKMAEFATRADLKEDIEKKNVDIVAYIKEYISLYGETFSDKISFKFQTNNSYLNKKISVLNLSIILDNLISNAVKWNAKNILMDFENINEKQLALVISDDGNGLTNKFLDDPNRIFELSVREVPPSGMSGSGIGLFYTKILLNDMNCNISFLGNNLKLKGASFKIIFNTI</sequence>
<feature type="domain" description="Histidine kinase/HSP90-like ATPase" evidence="2">
    <location>
        <begin position="762"/>
        <end position="864"/>
    </location>
</feature>
<comment type="caution">
    <text evidence="3">The sequence shown here is derived from an EMBL/GenBank/DDBJ whole genome shotgun (WGS) entry which is preliminary data.</text>
</comment>
<dbReference type="Pfam" id="PF02518">
    <property type="entry name" value="HATPase_c"/>
    <property type="match status" value="1"/>
</dbReference>
<keyword evidence="4" id="KW-1185">Reference proteome</keyword>
<gene>
    <name evidence="3" type="ORF">SAMN05444412_11278</name>
</gene>
<proteinExistence type="predicted"/>
<keyword evidence="1" id="KW-0175">Coiled coil</keyword>
<evidence type="ECO:0000256" key="1">
    <source>
        <dbReference type="SAM" id="Coils"/>
    </source>
</evidence>
<dbReference type="RefSeq" id="WP_019598970.1">
    <property type="nucleotide sequence ID" value="NZ_FNQC01000012.1"/>
</dbReference>
<dbReference type="Gene3D" id="3.30.565.10">
    <property type="entry name" value="Histidine kinase-like ATPase, C-terminal domain"/>
    <property type="match status" value="2"/>
</dbReference>
<feature type="coiled-coil region" evidence="1">
    <location>
        <begin position="513"/>
        <end position="571"/>
    </location>
</feature>
<evidence type="ECO:0000259" key="2">
    <source>
        <dbReference type="Pfam" id="PF02518"/>
    </source>
</evidence>
<reference evidence="3 4" key="1">
    <citation type="submission" date="2016-10" db="EMBL/GenBank/DDBJ databases">
        <authorList>
            <person name="Varghese N."/>
            <person name="Submissions S."/>
        </authorList>
    </citation>
    <scope>NUCLEOTIDE SEQUENCE [LARGE SCALE GENOMIC DNA]</scope>
    <source>
        <strain evidence="3 4">DSM 17997</strain>
    </source>
</reference>
<evidence type="ECO:0000313" key="4">
    <source>
        <dbReference type="Proteomes" id="UP000199663"/>
    </source>
</evidence>
<dbReference type="Proteomes" id="UP000199663">
    <property type="component" value="Unassembled WGS sequence"/>
</dbReference>
<protein>
    <submittedName>
        <fullName evidence="3">Histidine kinase-, DNA gyrase B-, and HSP90-like ATPase</fullName>
    </submittedName>
</protein>
<name>A0A1H3SLV7_9BACT</name>
<dbReference type="EMBL" id="FNQC01000012">
    <property type="protein sequence ID" value="SDZ38924.1"/>
    <property type="molecule type" value="Genomic_DNA"/>
</dbReference>
<dbReference type="Pfam" id="PF13589">
    <property type="entry name" value="HATPase_c_3"/>
    <property type="match status" value="1"/>
</dbReference>
<dbReference type="SUPFAM" id="SSF55874">
    <property type="entry name" value="ATPase domain of HSP90 chaperone/DNA topoisomerase II/histidine kinase"/>
    <property type="match status" value="2"/>
</dbReference>
<organism evidence="3 4">
    <name type="scientific">Rhodonellum ikkaensis</name>
    <dbReference type="NCBI Taxonomy" id="336829"/>
    <lineage>
        <taxon>Bacteria</taxon>
        <taxon>Pseudomonadati</taxon>
        <taxon>Bacteroidota</taxon>
        <taxon>Cytophagia</taxon>
        <taxon>Cytophagales</taxon>
        <taxon>Cytophagaceae</taxon>
        <taxon>Rhodonellum</taxon>
    </lineage>
</organism>
<evidence type="ECO:0000313" key="3">
    <source>
        <dbReference type="EMBL" id="SDZ38924.1"/>
    </source>
</evidence>
<feature type="coiled-coil region" evidence="1">
    <location>
        <begin position="595"/>
        <end position="636"/>
    </location>
</feature>